<comment type="caution">
    <text evidence="20">The sequence shown here is derived from an EMBL/GenBank/DDBJ whole genome shotgun (WGS) entry which is preliminary data.</text>
</comment>
<evidence type="ECO:0000256" key="8">
    <source>
        <dbReference type="ARBA" id="ARBA00022729"/>
    </source>
</evidence>
<evidence type="ECO:0000313" key="21">
    <source>
        <dbReference type="Proteomes" id="UP001324115"/>
    </source>
</evidence>
<dbReference type="GO" id="GO:0005524">
    <property type="term" value="F:ATP binding"/>
    <property type="evidence" value="ECO:0007669"/>
    <property type="project" value="UniProtKB-UniRule"/>
</dbReference>
<evidence type="ECO:0000256" key="17">
    <source>
        <dbReference type="SAM" id="Phobius"/>
    </source>
</evidence>
<evidence type="ECO:0000256" key="16">
    <source>
        <dbReference type="PROSITE-ProRule" id="PRU10141"/>
    </source>
</evidence>
<dbReference type="InterPro" id="IPR001220">
    <property type="entry name" value="Legume_lectin_dom"/>
</dbReference>
<dbReference type="EMBL" id="JAXUIC010000011">
    <property type="protein sequence ID" value="KAK4561884.1"/>
    <property type="molecule type" value="Genomic_DNA"/>
</dbReference>
<keyword evidence="15" id="KW-0675">Receptor</keyword>
<keyword evidence="6" id="KW-0808">Transferase</keyword>
<feature type="binding site" evidence="16">
    <location>
        <position position="385"/>
    </location>
    <ligand>
        <name>ATP</name>
        <dbReference type="ChEBI" id="CHEBI:30616"/>
    </ligand>
</feature>
<dbReference type="GO" id="GO:0006952">
    <property type="term" value="P:defense response"/>
    <property type="evidence" value="ECO:0007669"/>
    <property type="project" value="UniProtKB-ARBA"/>
</dbReference>
<dbReference type="Gene3D" id="2.60.120.200">
    <property type="match status" value="1"/>
</dbReference>
<keyword evidence="12 16" id="KW-0067">ATP-binding</keyword>
<keyword evidence="7 17" id="KW-0812">Transmembrane</keyword>
<evidence type="ECO:0000313" key="20">
    <source>
        <dbReference type="EMBL" id="KAK4561884.1"/>
    </source>
</evidence>
<dbReference type="GO" id="GO:0030246">
    <property type="term" value="F:carbohydrate binding"/>
    <property type="evidence" value="ECO:0007669"/>
    <property type="project" value="UniProtKB-KW"/>
</dbReference>
<keyword evidence="21" id="KW-1185">Reference proteome</keyword>
<dbReference type="InterPro" id="IPR011009">
    <property type="entry name" value="Kinase-like_dom_sf"/>
</dbReference>
<comment type="similarity">
    <text evidence="4">In the C-terminal section; belongs to the protein kinase superfamily. Ser/Thr protein kinase family.</text>
</comment>
<dbReference type="Pfam" id="PF07714">
    <property type="entry name" value="PK_Tyr_Ser-Thr"/>
    <property type="match status" value="1"/>
</dbReference>
<accession>A0AAN7E2B5</accession>
<evidence type="ECO:0000256" key="3">
    <source>
        <dbReference type="ARBA" id="ARBA00008536"/>
    </source>
</evidence>
<evidence type="ECO:0000256" key="6">
    <source>
        <dbReference type="ARBA" id="ARBA00022679"/>
    </source>
</evidence>
<dbReference type="CDD" id="cd06899">
    <property type="entry name" value="lectin_legume_LecRK_Arcelin_ConA"/>
    <property type="match status" value="1"/>
</dbReference>
<keyword evidence="11" id="KW-0418">Kinase</keyword>
<dbReference type="SMART" id="SM00220">
    <property type="entry name" value="S_TKc"/>
    <property type="match status" value="1"/>
</dbReference>
<dbReference type="PANTHER" id="PTHR27007">
    <property type="match status" value="1"/>
</dbReference>
<protein>
    <recommendedName>
        <fullName evidence="19">Protein kinase domain-containing protein</fullName>
    </recommendedName>
</protein>
<evidence type="ECO:0000256" key="18">
    <source>
        <dbReference type="SAM" id="SignalP"/>
    </source>
</evidence>
<dbReference type="GO" id="GO:0051707">
    <property type="term" value="P:response to other organism"/>
    <property type="evidence" value="ECO:0007669"/>
    <property type="project" value="UniProtKB-ARBA"/>
</dbReference>
<keyword evidence="14 17" id="KW-0472">Membrane</keyword>
<dbReference type="InterPro" id="IPR000719">
    <property type="entry name" value="Prot_kinase_dom"/>
</dbReference>
<dbReference type="SUPFAM" id="SSF49899">
    <property type="entry name" value="Concanavalin A-like lectins/glucanases"/>
    <property type="match status" value="1"/>
</dbReference>
<feature type="transmembrane region" description="Helical" evidence="17">
    <location>
        <begin position="284"/>
        <end position="308"/>
    </location>
</feature>
<evidence type="ECO:0000256" key="4">
    <source>
        <dbReference type="ARBA" id="ARBA00010217"/>
    </source>
</evidence>
<feature type="signal peptide" evidence="18">
    <location>
        <begin position="1"/>
        <end position="26"/>
    </location>
</feature>
<evidence type="ECO:0000259" key="19">
    <source>
        <dbReference type="PROSITE" id="PS50011"/>
    </source>
</evidence>
<dbReference type="InterPro" id="IPR050528">
    <property type="entry name" value="L-type_Lectin-RKs"/>
</dbReference>
<dbReference type="InterPro" id="IPR001245">
    <property type="entry name" value="Ser-Thr/Tyr_kinase_cat_dom"/>
</dbReference>
<evidence type="ECO:0000256" key="1">
    <source>
        <dbReference type="ARBA" id="ARBA00004479"/>
    </source>
</evidence>
<gene>
    <name evidence="20" type="ORF">RGQ29_004651</name>
</gene>
<evidence type="ECO:0000256" key="14">
    <source>
        <dbReference type="ARBA" id="ARBA00023136"/>
    </source>
</evidence>
<dbReference type="GO" id="GO:0016020">
    <property type="term" value="C:membrane"/>
    <property type="evidence" value="ECO:0007669"/>
    <property type="project" value="UniProtKB-SubCell"/>
</dbReference>
<evidence type="ECO:0000256" key="13">
    <source>
        <dbReference type="ARBA" id="ARBA00022989"/>
    </source>
</evidence>
<dbReference type="PROSITE" id="PS00107">
    <property type="entry name" value="PROTEIN_KINASE_ATP"/>
    <property type="match status" value="1"/>
</dbReference>
<comment type="subcellular location">
    <subcellularLocation>
        <location evidence="1">Membrane</location>
        <topology evidence="1">Single-pass type I membrane protein</topology>
    </subcellularLocation>
</comment>
<dbReference type="PROSITE" id="PS50011">
    <property type="entry name" value="PROTEIN_KINASE_DOM"/>
    <property type="match status" value="1"/>
</dbReference>
<keyword evidence="8 18" id="KW-0732">Signal</keyword>
<dbReference type="InterPro" id="IPR013320">
    <property type="entry name" value="ConA-like_dom_sf"/>
</dbReference>
<dbReference type="GO" id="GO:0004674">
    <property type="term" value="F:protein serine/threonine kinase activity"/>
    <property type="evidence" value="ECO:0007669"/>
    <property type="project" value="UniProtKB-KW"/>
</dbReference>
<evidence type="ECO:0000256" key="2">
    <source>
        <dbReference type="ARBA" id="ARBA00007606"/>
    </source>
</evidence>
<sequence length="669" mass="74813">MSNGGSSITIVIIFCCSLLHLVDIQAAPQIQFPNFELTRDKDWLEFKGDGATIDLGALQITPDTTNPAYNHANRTGRIMYKQPFNMWLSDSDDKQASFNSSFLINIGRIMEEGQETNPGEGLAFLIAPDLSIPAASYGQWLGLTNAINDGKQTNRIVAIEFDTEKQDYDPNDNHIGLNINSVNSTATVSLDDYNIELSSKEGTSYSVWVQYNGTSKVMEVYMAKEGQPKPEKPLLNETINLKQYVNKKSYFGFAASTGDPQVELNCVLKWTLEIDDLQKKSDLLWLKIGAGVGVPLVTLLILCGVLYLNKRERRGRGGDVESKVLGTQLRWLPGMPREFKYKDLKKATNNFHESMMLGQGGFGVVYKGILQDKDHKSSTEIAVKKFSRDSIQSKDDFLAELTIIHRLRHKHLVRLVGWCYEKGKLLLLYDFMPNGSLDKHLYEASNQITLNWRRRYRILAGVASALHYLHNEYDQKVVHRDLKASNILLDSDYNARLGDFGLARALDNERNSYAELGLAGVPGTMGYVAPECFHTGRATPESDVYGFGAVVLEVVCSRSPGISINHHQRPYSLVDWVWMLHREGSIEEAIDEKLGNDYVVDEAKRLLLLGLACSHPIASERPQTQDICQIIAGTMPVPNVPPFKPAFTWPSMVTAFSSTDSSFSNTFSS</sequence>
<dbReference type="AlphaFoldDB" id="A0AAN7E2B5"/>
<evidence type="ECO:0000256" key="12">
    <source>
        <dbReference type="ARBA" id="ARBA00022840"/>
    </source>
</evidence>
<keyword evidence="13 17" id="KW-1133">Transmembrane helix</keyword>
<keyword evidence="10 16" id="KW-0547">Nucleotide-binding</keyword>
<evidence type="ECO:0000256" key="9">
    <source>
        <dbReference type="ARBA" id="ARBA00022734"/>
    </source>
</evidence>
<dbReference type="Proteomes" id="UP001324115">
    <property type="component" value="Unassembled WGS sequence"/>
</dbReference>
<evidence type="ECO:0000256" key="5">
    <source>
        <dbReference type="ARBA" id="ARBA00022527"/>
    </source>
</evidence>
<evidence type="ECO:0000256" key="15">
    <source>
        <dbReference type="ARBA" id="ARBA00023170"/>
    </source>
</evidence>
<dbReference type="FunFam" id="3.30.200.20:FF:000320">
    <property type="entry name" value="probable L-type lectin-domain containing receptor kinase S.5"/>
    <property type="match status" value="1"/>
</dbReference>
<dbReference type="CDD" id="cd14066">
    <property type="entry name" value="STKc_IRAK"/>
    <property type="match status" value="1"/>
</dbReference>
<organism evidence="20 21">
    <name type="scientific">Quercus rubra</name>
    <name type="common">Northern red oak</name>
    <name type="synonym">Quercus borealis</name>
    <dbReference type="NCBI Taxonomy" id="3512"/>
    <lineage>
        <taxon>Eukaryota</taxon>
        <taxon>Viridiplantae</taxon>
        <taxon>Streptophyta</taxon>
        <taxon>Embryophyta</taxon>
        <taxon>Tracheophyta</taxon>
        <taxon>Spermatophyta</taxon>
        <taxon>Magnoliopsida</taxon>
        <taxon>eudicotyledons</taxon>
        <taxon>Gunneridae</taxon>
        <taxon>Pentapetalae</taxon>
        <taxon>rosids</taxon>
        <taxon>fabids</taxon>
        <taxon>Fagales</taxon>
        <taxon>Fagaceae</taxon>
        <taxon>Quercus</taxon>
    </lineage>
</organism>
<dbReference type="Gene3D" id="1.10.510.10">
    <property type="entry name" value="Transferase(Phosphotransferase) domain 1"/>
    <property type="match status" value="1"/>
</dbReference>
<comment type="similarity">
    <text evidence="3">In the N-terminal section; belongs to the leguminous lectin family.</text>
</comment>
<keyword evidence="9" id="KW-0430">Lectin</keyword>
<dbReference type="SUPFAM" id="SSF56112">
    <property type="entry name" value="Protein kinase-like (PK-like)"/>
    <property type="match status" value="1"/>
</dbReference>
<keyword evidence="5" id="KW-0723">Serine/threonine-protein kinase</keyword>
<name>A0AAN7E2B5_QUERU</name>
<reference evidence="20 21" key="1">
    <citation type="journal article" date="2023" name="G3 (Bethesda)">
        <title>A haplotype-resolved chromosome-scale genome for Quercus rubra L. provides insights into the genetics of adaptive traits for red oak species.</title>
        <authorList>
            <person name="Kapoor B."/>
            <person name="Jenkins J."/>
            <person name="Schmutz J."/>
            <person name="Zhebentyayeva T."/>
            <person name="Kuelheim C."/>
            <person name="Coggeshall M."/>
            <person name="Heim C."/>
            <person name="Lasky J.R."/>
            <person name="Leites L."/>
            <person name="Islam-Faridi N."/>
            <person name="Romero-Severson J."/>
            <person name="DeLeo V.L."/>
            <person name="Lucas S.M."/>
            <person name="Lazic D."/>
            <person name="Gailing O."/>
            <person name="Carlson J."/>
            <person name="Staton M."/>
        </authorList>
    </citation>
    <scope>NUCLEOTIDE SEQUENCE [LARGE SCALE GENOMIC DNA]</scope>
    <source>
        <strain evidence="20">Pseudo-F2</strain>
    </source>
</reference>
<evidence type="ECO:0000256" key="7">
    <source>
        <dbReference type="ARBA" id="ARBA00022692"/>
    </source>
</evidence>
<dbReference type="Gene3D" id="3.30.200.20">
    <property type="entry name" value="Phosphorylase Kinase, domain 1"/>
    <property type="match status" value="1"/>
</dbReference>
<evidence type="ECO:0000256" key="11">
    <source>
        <dbReference type="ARBA" id="ARBA00022777"/>
    </source>
</evidence>
<proteinExistence type="inferred from homology"/>
<feature type="domain" description="Protein kinase" evidence="19">
    <location>
        <begin position="351"/>
        <end position="618"/>
    </location>
</feature>
<dbReference type="InterPro" id="IPR017441">
    <property type="entry name" value="Protein_kinase_ATP_BS"/>
</dbReference>
<comment type="similarity">
    <text evidence="2">Belongs to the leguminous lectin family.</text>
</comment>
<dbReference type="Pfam" id="PF00139">
    <property type="entry name" value="Lectin_legB"/>
    <property type="match status" value="1"/>
</dbReference>
<feature type="chain" id="PRO_5043034583" description="Protein kinase domain-containing protein" evidence="18">
    <location>
        <begin position="27"/>
        <end position="669"/>
    </location>
</feature>
<dbReference type="InterPro" id="IPR008271">
    <property type="entry name" value="Ser/Thr_kinase_AS"/>
</dbReference>
<evidence type="ECO:0000256" key="10">
    <source>
        <dbReference type="ARBA" id="ARBA00022741"/>
    </source>
</evidence>
<dbReference type="FunFam" id="1.10.510.10:FF:000444">
    <property type="entry name" value="probable L-type lectin-domain containing receptor kinase S.5"/>
    <property type="match status" value="1"/>
</dbReference>
<dbReference type="PROSITE" id="PS00108">
    <property type="entry name" value="PROTEIN_KINASE_ST"/>
    <property type="match status" value="1"/>
</dbReference>